<evidence type="ECO:0000256" key="4">
    <source>
        <dbReference type="PIRNR" id="PIRNR006078"/>
    </source>
</evidence>
<reference evidence="6" key="1">
    <citation type="submission" date="2017-02" db="EMBL/GenBank/DDBJ databases">
        <authorList>
            <person name="Varghese N."/>
            <person name="Submissions S."/>
        </authorList>
    </citation>
    <scope>NUCLEOTIDE SEQUENCE [LARGE SCALE GENOMIC DNA]</scope>
    <source>
        <strain evidence="6">VKM Ac-2052</strain>
    </source>
</reference>
<dbReference type="InterPro" id="IPR036129">
    <property type="entry name" value="Glycerate_kinase_sf"/>
</dbReference>
<dbReference type="SUPFAM" id="SSF110738">
    <property type="entry name" value="Glycerate kinase I"/>
    <property type="match status" value="1"/>
</dbReference>
<dbReference type="NCBIfam" id="TIGR00045">
    <property type="entry name" value="glycerate kinase"/>
    <property type="match status" value="1"/>
</dbReference>
<dbReference type="InterPro" id="IPR004381">
    <property type="entry name" value="Glycerate_kinase"/>
</dbReference>
<dbReference type="GO" id="GO:0031388">
    <property type="term" value="P:organic acid phosphorylation"/>
    <property type="evidence" value="ECO:0007669"/>
    <property type="project" value="UniProtKB-UniRule"/>
</dbReference>
<comment type="similarity">
    <text evidence="1 4">Belongs to the glycerate kinase type-1 family.</text>
</comment>
<dbReference type="GO" id="GO:0008887">
    <property type="term" value="F:glycerate kinase activity"/>
    <property type="evidence" value="ECO:0007669"/>
    <property type="project" value="UniProtKB-UniRule"/>
</dbReference>
<dbReference type="InterPro" id="IPR018197">
    <property type="entry name" value="Glycerate_kinase_RE-like"/>
</dbReference>
<dbReference type="InterPro" id="IPR018193">
    <property type="entry name" value="Glyc_kinase_flavodox-like_fold"/>
</dbReference>
<dbReference type="PANTHER" id="PTHR21599">
    <property type="entry name" value="GLYCERATE KINASE"/>
    <property type="match status" value="1"/>
</dbReference>
<accession>A0A1T4XUH5</accession>
<organism evidence="5 6">
    <name type="scientific">Agreia bicolorata</name>
    <dbReference type="NCBI Taxonomy" id="110935"/>
    <lineage>
        <taxon>Bacteria</taxon>
        <taxon>Bacillati</taxon>
        <taxon>Actinomycetota</taxon>
        <taxon>Actinomycetes</taxon>
        <taxon>Micrococcales</taxon>
        <taxon>Microbacteriaceae</taxon>
        <taxon>Agreia</taxon>
    </lineage>
</organism>
<proteinExistence type="inferred from homology"/>
<evidence type="ECO:0000313" key="5">
    <source>
        <dbReference type="EMBL" id="SKA93053.1"/>
    </source>
</evidence>
<dbReference type="Gene3D" id="3.90.1510.10">
    <property type="entry name" value="Glycerate kinase, domain 2"/>
    <property type="match status" value="1"/>
</dbReference>
<keyword evidence="2 4" id="KW-0808">Transferase</keyword>
<dbReference type="Pfam" id="PF02595">
    <property type="entry name" value="Gly_kinase"/>
    <property type="match status" value="1"/>
</dbReference>
<dbReference type="AlphaFoldDB" id="A0A1T4XUH5"/>
<dbReference type="PANTHER" id="PTHR21599:SF0">
    <property type="entry name" value="GLYCERATE KINASE"/>
    <property type="match status" value="1"/>
</dbReference>
<protein>
    <submittedName>
        <fullName evidence="5">Glycerate kinase</fullName>
    </submittedName>
</protein>
<evidence type="ECO:0000313" key="6">
    <source>
        <dbReference type="Proteomes" id="UP000189735"/>
    </source>
</evidence>
<dbReference type="EMBL" id="FUYG01000004">
    <property type="protein sequence ID" value="SKA93053.1"/>
    <property type="molecule type" value="Genomic_DNA"/>
</dbReference>
<dbReference type="PIRSF" id="PIRSF006078">
    <property type="entry name" value="GlxK"/>
    <property type="match status" value="1"/>
</dbReference>
<dbReference type="Gene3D" id="3.40.50.10350">
    <property type="entry name" value="Glycerate kinase, domain 1"/>
    <property type="match status" value="1"/>
</dbReference>
<sequence>MHNSPTNVAIMTAPSTIVFAPDSFKGTAMAGQAASAMARGWASVRPTDNLVLKPMADGGEGTLDAFETAVPGSTRMPLRVTGPDDRPVDASWLLLADGTGVVELASTSGLTLLGELRADDAHSHGFGQAIVAALDFGVRRLVLAIGGSSSTDGGAGVLDELGARFLDATGRPVQAGNRGLRDLAVAEFHTLRPLPPDGVEVLCDVTNPLLGANGAAAVYGPQKGAVTAQAVNLLDGGLATFARVVGRDALRARRDADPTHPGAGAAGGVGFGLLVWGARLVPGSTGVAEMSGLPAAIASCDAVVTGEGSFDSQSAAGKAVSAVLAAAAPNATRVSLIAGRISAPTEQFADAVSLSLLAGSAQKAQAEVGRWLEAAGATLAERF</sequence>
<evidence type="ECO:0000256" key="3">
    <source>
        <dbReference type="ARBA" id="ARBA00022777"/>
    </source>
</evidence>
<evidence type="ECO:0000256" key="1">
    <source>
        <dbReference type="ARBA" id="ARBA00006284"/>
    </source>
</evidence>
<dbReference type="Proteomes" id="UP000189735">
    <property type="component" value="Unassembled WGS sequence"/>
</dbReference>
<keyword evidence="3 4" id="KW-0418">Kinase</keyword>
<name>A0A1T4XUH5_9MICO</name>
<evidence type="ECO:0000256" key="2">
    <source>
        <dbReference type="ARBA" id="ARBA00022679"/>
    </source>
</evidence>
<gene>
    <name evidence="5" type="ORF">SAMN06295879_1610</name>
</gene>